<evidence type="ECO:0000256" key="1">
    <source>
        <dbReference type="SAM" id="Coils"/>
    </source>
</evidence>
<feature type="domain" description="DUF7922" evidence="2">
    <location>
        <begin position="9"/>
        <end position="128"/>
    </location>
</feature>
<keyword evidence="4" id="KW-1185">Reference proteome</keyword>
<evidence type="ECO:0000259" key="2">
    <source>
        <dbReference type="Pfam" id="PF25538"/>
    </source>
</evidence>
<dbReference type="AlphaFoldDB" id="A0A919S1T0"/>
<proteinExistence type="predicted"/>
<feature type="coiled-coil region" evidence="1">
    <location>
        <begin position="245"/>
        <end position="291"/>
    </location>
</feature>
<dbReference type="EMBL" id="BOPZ01000012">
    <property type="protein sequence ID" value="GIM29033.1"/>
    <property type="molecule type" value="Genomic_DNA"/>
</dbReference>
<dbReference type="InterPro" id="IPR057682">
    <property type="entry name" value="DUF7922"/>
</dbReference>
<dbReference type="RefSeq" id="WP_212903747.1">
    <property type="nucleotide sequence ID" value="NZ_BOPZ01000012.1"/>
</dbReference>
<name>A0A919S1T0_9CLOT</name>
<accession>A0A919S1T0</accession>
<gene>
    <name evidence="3" type="ORF">CPJCM30710_16990</name>
</gene>
<reference evidence="3" key="1">
    <citation type="submission" date="2021-03" db="EMBL/GenBank/DDBJ databases">
        <title>Taxonomic study of Clostridium polyendosporum from meadow-gley soil under rice.</title>
        <authorList>
            <person name="Kobayashi H."/>
            <person name="Tanizawa Y."/>
            <person name="Yagura M."/>
        </authorList>
    </citation>
    <scope>NUCLEOTIDE SEQUENCE</scope>
    <source>
        <strain evidence="3">JCM 30710</strain>
    </source>
</reference>
<dbReference type="Proteomes" id="UP000679179">
    <property type="component" value="Unassembled WGS sequence"/>
</dbReference>
<keyword evidence="1" id="KW-0175">Coiled coil</keyword>
<evidence type="ECO:0000313" key="3">
    <source>
        <dbReference type="EMBL" id="GIM29033.1"/>
    </source>
</evidence>
<protein>
    <submittedName>
        <fullName evidence="3">Membrane protein</fullName>
    </submittedName>
</protein>
<organism evidence="3 4">
    <name type="scientific">Clostridium polyendosporum</name>
    <dbReference type="NCBI Taxonomy" id="69208"/>
    <lineage>
        <taxon>Bacteria</taxon>
        <taxon>Bacillati</taxon>
        <taxon>Bacillota</taxon>
        <taxon>Clostridia</taxon>
        <taxon>Eubacteriales</taxon>
        <taxon>Clostridiaceae</taxon>
        <taxon>Clostridium</taxon>
    </lineage>
</organism>
<comment type="caution">
    <text evidence="3">The sequence shown here is derived from an EMBL/GenBank/DDBJ whole genome shotgun (WGS) entry which is preliminary data.</text>
</comment>
<sequence>MSHGKLYRSFIILQEDERGYSVSGDKPLSGYAKIEAKNDKCKISFYAQNLRKDGDKCCRVLICSRKDKKQLIKLGPVNISEQGKAEATSEFTVDNIGGTGIHYEKISGAALCKEKAGKIIFLMVGFMNGEMPSDDWKNYNMITVKTSSEEEFKVIEEKIQEKIEVKKEEIKVEKEDIKEKCPEEKIEFEIKEDMKEYMKEDMKEDYSMEEYMQEEYMQEERHRNNDNNQDYNEHNYDYKHEEIVKSEIEEELKDKKDYKNHYEEEAKNIKALEEESKFDNYERHIEDTKREDTKREDTKREETDWEDNFTIRGSVGEFFLSVVGDFEEARGHKDIKYCKWYKVPVESLDVMCNISNYNKYTVVYYPMINYYPYIKKHGHFMIGFKCDAAGKMKYLVYAIAGTKDKSNQPYGGKSGFVTWMPYPDRGTNIGYWLMFYDFKNSMVVVPMK</sequence>
<evidence type="ECO:0000313" key="4">
    <source>
        <dbReference type="Proteomes" id="UP000679179"/>
    </source>
</evidence>
<dbReference type="Pfam" id="PF25538">
    <property type="entry name" value="DUF7922"/>
    <property type="match status" value="1"/>
</dbReference>